<dbReference type="EC" id="2.7.7.6" evidence="1"/>
<dbReference type="PANTHER" id="PTHR19376:SF32">
    <property type="entry name" value="DNA-DIRECTED RNA POLYMERASE III SUBUNIT RPC1"/>
    <property type="match status" value="1"/>
</dbReference>
<keyword evidence="2" id="KW-0240">DNA-directed RNA polymerase</keyword>
<dbReference type="InterPro" id="IPR045867">
    <property type="entry name" value="DNA-dir_RpoC_beta_prime"/>
</dbReference>
<evidence type="ECO:0000256" key="4">
    <source>
        <dbReference type="ARBA" id="ARBA00022695"/>
    </source>
</evidence>
<dbReference type="GO" id="GO:0003677">
    <property type="term" value="F:DNA binding"/>
    <property type="evidence" value="ECO:0007669"/>
    <property type="project" value="InterPro"/>
</dbReference>
<name>A0A382PXH8_9ZZZZ</name>
<evidence type="ECO:0000256" key="6">
    <source>
        <dbReference type="ARBA" id="ARBA00048552"/>
    </source>
</evidence>
<dbReference type="GO" id="GO:0000428">
    <property type="term" value="C:DNA-directed RNA polymerase complex"/>
    <property type="evidence" value="ECO:0007669"/>
    <property type="project" value="UniProtKB-KW"/>
</dbReference>
<comment type="catalytic activity">
    <reaction evidence="6">
        <text>RNA(n) + a ribonucleoside 5'-triphosphate = RNA(n+1) + diphosphate</text>
        <dbReference type="Rhea" id="RHEA:21248"/>
        <dbReference type="Rhea" id="RHEA-COMP:14527"/>
        <dbReference type="Rhea" id="RHEA-COMP:17342"/>
        <dbReference type="ChEBI" id="CHEBI:33019"/>
        <dbReference type="ChEBI" id="CHEBI:61557"/>
        <dbReference type="ChEBI" id="CHEBI:140395"/>
        <dbReference type="EC" id="2.7.7.6"/>
    </reaction>
</comment>
<reference evidence="8" key="1">
    <citation type="submission" date="2018-05" db="EMBL/GenBank/DDBJ databases">
        <authorList>
            <person name="Lanie J.A."/>
            <person name="Ng W.-L."/>
            <person name="Kazmierczak K.M."/>
            <person name="Andrzejewski T.M."/>
            <person name="Davidsen T.M."/>
            <person name="Wayne K.J."/>
            <person name="Tettelin H."/>
            <person name="Glass J.I."/>
            <person name="Rusch D."/>
            <person name="Podicherti R."/>
            <person name="Tsui H.-C.T."/>
            <person name="Winkler M.E."/>
        </authorList>
    </citation>
    <scope>NUCLEOTIDE SEQUENCE</scope>
</reference>
<sequence>QSIIDSGKKATKEEIEKLAKKYTKTFSPRLISAVNDALHASQLSKEGIETVCKKGLELYDKSRVEPGQAVGIVTAQSIGEPGTQMTLRTFHTAGIAEKNVTLGLPRIIELVDARKKPATPAMDIYLDKKIKSSRESAISVARNILETAIRDLVIDVETDHSTEIILEFDSERLRSRNCTMEDVISVLESNKKFTQEAVKDNVIITLVEESDSITVNTLLNKIRKTIVKGVPEIARVTLKEENGEWVIQTTGSNLLKVLEVEGIDKFNVRTNNIFEIAIGLGIEAARNSLISELKATLENQGLEVDVRYLMLVADLMCHKGYLQQIGRHGIAGSKDSVLA</sequence>
<gene>
    <name evidence="8" type="ORF">METZ01_LOCUS330421</name>
</gene>
<dbReference type="PANTHER" id="PTHR19376">
    <property type="entry name" value="DNA-DIRECTED RNA POLYMERASE"/>
    <property type="match status" value="1"/>
</dbReference>
<dbReference type="Pfam" id="PF04998">
    <property type="entry name" value="RNA_pol_Rpb1_5"/>
    <property type="match status" value="1"/>
</dbReference>
<keyword evidence="4" id="KW-0548">Nucleotidyltransferase</keyword>
<keyword evidence="3" id="KW-0808">Transferase</keyword>
<evidence type="ECO:0000256" key="5">
    <source>
        <dbReference type="ARBA" id="ARBA00023163"/>
    </source>
</evidence>
<proteinExistence type="predicted"/>
<feature type="domain" description="RNA polymerase Rpb1" evidence="7">
    <location>
        <begin position="63"/>
        <end position="336"/>
    </location>
</feature>
<dbReference type="EMBL" id="UINC01110214">
    <property type="protein sequence ID" value="SVC77567.1"/>
    <property type="molecule type" value="Genomic_DNA"/>
</dbReference>
<keyword evidence="5" id="KW-0804">Transcription</keyword>
<dbReference type="InterPro" id="IPR007081">
    <property type="entry name" value="RNA_pol_Rpb1_5"/>
</dbReference>
<dbReference type="SUPFAM" id="SSF64484">
    <property type="entry name" value="beta and beta-prime subunits of DNA dependent RNA-polymerase"/>
    <property type="match status" value="1"/>
</dbReference>
<dbReference type="GO" id="GO:0006351">
    <property type="term" value="P:DNA-templated transcription"/>
    <property type="evidence" value="ECO:0007669"/>
    <property type="project" value="InterPro"/>
</dbReference>
<organism evidence="8">
    <name type="scientific">marine metagenome</name>
    <dbReference type="NCBI Taxonomy" id="408172"/>
    <lineage>
        <taxon>unclassified sequences</taxon>
        <taxon>metagenomes</taxon>
        <taxon>ecological metagenomes</taxon>
    </lineage>
</organism>
<evidence type="ECO:0000259" key="7">
    <source>
        <dbReference type="Pfam" id="PF04998"/>
    </source>
</evidence>
<protein>
    <recommendedName>
        <fullName evidence="1">DNA-directed RNA polymerase</fullName>
        <ecNumber evidence="1">2.7.7.6</ecNumber>
    </recommendedName>
</protein>
<dbReference type="GO" id="GO:0003899">
    <property type="term" value="F:DNA-directed RNA polymerase activity"/>
    <property type="evidence" value="ECO:0007669"/>
    <property type="project" value="UniProtKB-EC"/>
</dbReference>
<evidence type="ECO:0000256" key="2">
    <source>
        <dbReference type="ARBA" id="ARBA00022478"/>
    </source>
</evidence>
<evidence type="ECO:0000256" key="3">
    <source>
        <dbReference type="ARBA" id="ARBA00022679"/>
    </source>
</evidence>
<accession>A0A382PXH8</accession>
<dbReference type="AlphaFoldDB" id="A0A382PXH8"/>
<feature type="non-terminal residue" evidence="8">
    <location>
        <position position="339"/>
    </location>
</feature>
<evidence type="ECO:0000256" key="1">
    <source>
        <dbReference type="ARBA" id="ARBA00012418"/>
    </source>
</evidence>
<feature type="non-terminal residue" evidence="8">
    <location>
        <position position="1"/>
    </location>
</feature>
<evidence type="ECO:0000313" key="8">
    <source>
        <dbReference type="EMBL" id="SVC77567.1"/>
    </source>
</evidence>